<gene>
    <name evidence="1" type="ORF">UFOVP724_119</name>
</gene>
<protein>
    <recommendedName>
        <fullName evidence="2">Metallothionein</fullName>
    </recommendedName>
</protein>
<evidence type="ECO:0000313" key="1">
    <source>
        <dbReference type="EMBL" id="CAB4160232.1"/>
    </source>
</evidence>
<reference evidence="1" key="1">
    <citation type="submission" date="2020-04" db="EMBL/GenBank/DDBJ databases">
        <authorList>
            <person name="Chiriac C."/>
            <person name="Salcher M."/>
            <person name="Ghai R."/>
            <person name="Kavagutti S V."/>
        </authorList>
    </citation>
    <scope>NUCLEOTIDE SEQUENCE</scope>
</reference>
<accession>A0A6J5NNE6</accession>
<organism evidence="1">
    <name type="scientific">uncultured Caudovirales phage</name>
    <dbReference type="NCBI Taxonomy" id="2100421"/>
    <lineage>
        <taxon>Viruses</taxon>
        <taxon>Duplodnaviria</taxon>
        <taxon>Heunggongvirae</taxon>
        <taxon>Uroviricota</taxon>
        <taxon>Caudoviricetes</taxon>
        <taxon>Peduoviridae</taxon>
        <taxon>Maltschvirus</taxon>
        <taxon>Maltschvirus maltsch</taxon>
    </lineage>
</organism>
<name>A0A6J5NNE6_9CAUD</name>
<dbReference type="EMBL" id="LR796696">
    <property type="protein sequence ID" value="CAB4160232.1"/>
    <property type="molecule type" value="Genomic_DNA"/>
</dbReference>
<evidence type="ECO:0008006" key="2">
    <source>
        <dbReference type="Google" id="ProtNLM"/>
    </source>
</evidence>
<proteinExistence type="predicted"/>
<sequence length="48" mass="5405">MHNHSCEEEECACTTIFTTCSCCEEKLCDCENCDICESTDSTDSIEEE</sequence>